<organism evidence="4 5">
    <name type="scientific">Actinopolymorpha singaporensis</name>
    <dbReference type="NCBI Taxonomy" id="117157"/>
    <lineage>
        <taxon>Bacteria</taxon>
        <taxon>Bacillati</taxon>
        <taxon>Actinomycetota</taxon>
        <taxon>Actinomycetes</taxon>
        <taxon>Propionibacteriales</taxon>
        <taxon>Actinopolymorphaceae</taxon>
        <taxon>Actinopolymorpha</taxon>
    </lineage>
</organism>
<dbReference type="OrthoDB" id="708224at2"/>
<keyword evidence="4" id="KW-0012">Acyltransferase</keyword>
<gene>
    <name evidence="4" type="ORF">SAMN04489717_1382</name>
</gene>
<evidence type="ECO:0000313" key="4">
    <source>
        <dbReference type="EMBL" id="SDS02876.1"/>
    </source>
</evidence>
<dbReference type="PROSITE" id="PS00101">
    <property type="entry name" value="HEXAPEP_TRANSFERASES"/>
    <property type="match status" value="1"/>
</dbReference>
<protein>
    <submittedName>
        <fullName evidence="4">Sugar O-acyltransferase, sialic acid O-acetyltransferase NeuD family</fullName>
    </submittedName>
</protein>
<keyword evidence="5" id="KW-1185">Reference proteome</keyword>
<evidence type="ECO:0000256" key="3">
    <source>
        <dbReference type="SAM" id="MobiDB-lite"/>
    </source>
</evidence>
<dbReference type="PANTHER" id="PTHR43300:SF7">
    <property type="entry name" value="UDP-N-ACETYLBACILLOSAMINE N-ACETYLTRANSFERASE"/>
    <property type="match status" value="1"/>
</dbReference>
<feature type="compositionally biased region" description="Gly residues" evidence="3">
    <location>
        <begin position="32"/>
        <end position="54"/>
    </location>
</feature>
<evidence type="ECO:0000256" key="1">
    <source>
        <dbReference type="ARBA" id="ARBA00022679"/>
    </source>
</evidence>
<dbReference type="PANTHER" id="PTHR43300">
    <property type="entry name" value="ACETYLTRANSFERASE"/>
    <property type="match status" value="1"/>
</dbReference>
<dbReference type="Proteomes" id="UP000198983">
    <property type="component" value="Chromosome I"/>
</dbReference>
<accession>A0A1H1NV82</accession>
<dbReference type="STRING" id="117157.SAMN04489717_1382"/>
<dbReference type="AlphaFoldDB" id="A0A1H1NV82"/>
<name>A0A1H1NV82_9ACTN</name>
<sequence length="234" mass="23230">MTLFIVGAGGFGRETYDAVLAARDSASASGRPGNGSAGNGALGNGAGGAPGAPGSGRTVTEPVVFCDHALAGEKTRGLPVVHPDEVDDDFVVAISDPGVRARLSAEFEGRGLTPRTVVHPRAVIGPETVLGAGSVVLAMAYVSSSCVLGRHVQISYTSTVGHDCRLADVTTVLPGANVAGSVHLATGATVGSNAFVRQGLTVGAGAFVGAGAVVTRDVAARTVVVGVPARPQPR</sequence>
<dbReference type="GO" id="GO:0016746">
    <property type="term" value="F:acyltransferase activity"/>
    <property type="evidence" value="ECO:0007669"/>
    <property type="project" value="UniProtKB-KW"/>
</dbReference>
<dbReference type="InterPro" id="IPR018357">
    <property type="entry name" value="Hexapep_transf_CS"/>
</dbReference>
<keyword evidence="2" id="KW-0677">Repeat</keyword>
<reference evidence="4 5" key="1">
    <citation type="submission" date="2016-10" db="EMBL/GenBank/DDBJ databases">
        <authorList>
            <person name="de Groot N.N."/>
        </authorList>
    </citation>
    <scope>NUCLEOTIDE SEQUENCE [LARGE SCALE GENOMIC DNA]</scope>
    <source>
        <strain evidence="4 5">DSM 22024</strain>
    </source>
</reference>
<dbReference type="Gene3D" id="2.160.10.10">
    <property type="entry name" value="Hexapeptide repeat proteins"/>
    <property type="match status" value="1"/>
</dbReference>
<keyword evidence="1 4" id="KW-0808">Transferase</keyword>
<evidence type="ECO:0000313" key="5">
    <source>
        <dbReference type="Proteomes" id="UP000198983"/>
    </source>
</evidence>
<dbReference type="InterPro" id="IPR050179">
    <property type="entry name" value="Trans_hexapeptide_repeat"/>
</dbReference>
<dbReference type="InterPro" id="IPR011004">
    <property type="entry name" value="Trimer_LpxA-like_sf"/>
</dbReference>
<feature type="region of interest" description="Disordered" evidence="3">
    <location>
        <begin position="26"/>
        <end position="56"/>
    </location>
</feature>
<dbReference type="SUPFAM" id="SSF51161">
    <property type="entry name" value="Trimeric LpxA-like enzymes"/>
    <property type="match status" value="1"/>
</dbReference>
<dbReference type="EMBL" id="LT629732">
    <property type="protein sequence ID" value="SDS02876.1"/>
    <property type="molecule type" value="Genomic_DNA"/>
</dbReference>
<proteinExistence type="predicted"/>
<evidence type="ECO:0000256" key="2">
    <source>
        <dbReference type="ARBA" id="ARBA00022737"/>
    </source>
</evidence>
<dbReference type="RefSeq" id="WP_092651658.1">
    <property type="nucleotide sequence ID" value="NZ_LT629732.1"/>
</dbReference>